<sequence length="151" mass="17939">MDERIIAKLVETFSLSQLLEIYDSQSCISFDNHHVSSQQITSQQESSIQVDDNFQIEPILKKYNIRPYPNLTNIPDSLHKIHILQEYCYYLRDDMLDSLQHMINVDDADFVAKYGSKSMEYQYHQIRKYMLEEILENVKHELNFLNSKCII</sequence>
<organism evidence="1 2">
    <name type="scientific">Acanthamoeba polyphaga mimivirus</name>
    <name type="common">APMV</name>
    <dbReference type="NCBI Taxonomy" id="212035"/>
    <lineage>
        <taxon>Viruses</taxon>
        <taxon>Varidnaviria</taxon>
        <taxon>Bamfordvirae</taxon>
        <taxon>Nucleocytoviricota</taxon>
        <taxon>Megaviricetes</taxon>
        <taxon>Imitervirales</taxon>
        <taxon>Mimiviridae</taxon>
        <taxon>Megamimivirinae</taxon>
        <taxon>Mimivirus</taxon>
        <taxon>Mimivirus bradfordmassiliense</taxon>
    </lineage>
</organism>
<dbReference type="EMBL" id="KM982401">
    <property type="protein sequence ID" value="AKI78930.1"/>
    <property type="molecule type" value="Genomic_DNA"/>
</dbReference>
<organismHost>
    <name type="scientific">Acanthamoeba polyphaga</name>
    <name type="common">Amoeba</name>
    <dbReference type="NCBI Taxonomy" id="5757"/>
</organismHost>
<dbReference type="Proteomes" id="UP000241474">
    <property type="component" value="Segment"/>
</dbReference>
<proteinExistence type="predicted"/>
<protein>
    <submittedName>
        <fullName evidence="1">Uncharacterized protein</fullName>
    </submittedName>
</protein>
<accession>A0A0G2Y010</accession>
<name>A0A0G2Y010_MIMIV</name>
<evidence type="ECO:0000313" key="2">
    <source>
        <dbReference type="Proteomes" id="UP000241474"/>
    </source>
</evidence>
<evidence type="ECO:0000313" key="1">
    <source>
        <dbReference type="EMBL" id="AKI78930.1"/>
    </source>
</evidence>
<reference evidence="1 2" key="1">
    <citation type="submission" date="2014-10" db="EMBL/GenBank/DDBJ databases">
        <title>Pan-genome analysis of Brazilian lineage A amoebal mimiviruses.</title>
        <authorList>
            <person name="Assis F.L."/>
            <person name="Abrahao J.S."/>
            <person name="Kroon E.G."/>
            <person name="Dornas F.P."/>
            <person name="Andrade K.R."/>
            <person name="Borato P.V.M."/>
            <person name="Pilotto M.R."/>
            <person name="Benamar S."/>
            <person name="LaScola B."/>
            <person name="Colson P."/>
        </authorList>
    </citation>
    <scope>NUCLEOTIDE SEQUENCE [LARGE SCALE GENOMIC DNA]</scope>
    <source>
        <strain evidence="1 2">Oyster</strain>
    </source>
</reference>